<dbReference type="InterPro" id="IPR010129">
    <property type="entry name" value="T1SS_HlyD"/>
</dbReference>
<keyword evidence="3 9" id="KW-0813">Transport</keyword>
<evidence type="ECO:0000313" key="13">
    <source>
        <dbReference type="EMBL" id="MBG6290829.1"/>
    </source>
</evidence>
<comment type="similarity">
    <text evidence="2 9">Belongs to the membrane fusion protein (MFP) (TC 8.A.1) family.</text>
</comment>
<evidence type="ECO:0000259" key="11">
    <source>
        <dbReference type="Pfam" id="PF25988"/>
    </source>
</evidence>
<evidence type="ECO:0000313" key="14">
    <source>
        <dbReference type="EMBL" id="QIE86386.1"/>
    </source>
</evidence>
<dbReference type="PANTHER" id="PTHR30386:SF27">
    <property type="entry name" value="MEMBRANE FUSION PROTEIN (MFP) FAMILY PROTEIN"/>
    <property type="match status" value="1"/>
</dbReference>
<evidence type="ECO:0000256" key="7">
    <source>
        <dbReference type="ARBA" id="ARBA00022989"/>
    </source>
</evidence>
<feature type="domain" description="AprE-like beta-barrel" evidence="12">
    <location>
        <begin position="360"/>
        <end position="447"/>
    </location>
</feature>
<reference evidence="14 15" key="1">
    <citation type="submission" date="2020-02" db="EMBL/GenBank/DDBJ databases">
        <title>Integrative conjugative elements (ICEs) and plasmids drive adaptation of Pseudomonas nitroreducens strain HBP1 to wastewater environment.</title>
        <authorList>
            <person name="Sentchilo V."/>
            <person name="Carraro N."/>
            <person name="Bertelli C."/>
            <person name="van der Meer J.R."/>
        </authorList>
    </citation>
    <scope>NUCLEOTIDE SEQUENCE [LARGE SCALE GENOMIC DNA]</scope>
    <source>
        <strain evidence="14 15">HBP1</strain>
    </source>
</reference>
<evidence type="ECO:0000256" key="3">
    <source>
        <dbReference type="ARBA" id="ARBA00022448"/>
    </source>
</evidence>
<evidence type="ECO:0000256" key="6">
    <source>
        <dbReference type="ARBA" id="ARBA00022692"/>
    </source>
</evidence>
<dbReference type="InterPro" id="IPR050739">
    <property type="entry name" value="MFP"/>
</dbReference>
<organism evidence="14 15">
    <name type="scientific">Pseudomonas nitroreducens</name>
    <dbReference type="NCBI Taxonomy" id="46680"/>
    <lineage>
        <taxon>Bacteria</taxon>
        <taxon>Pseudomonadati</taxon>
        <taxon>Pseudomonadota</taxon>
        <taxon>Gammaproteobacteria</taxon>
        <taxon>Pseudomonadales</taxon>
        <taxon>Pseudomonadaceae</taxon>
        <taxon>Pseudomonas</taxon>
    </lineage>
</organism>
<dbReference type="Proteomes" id="UP000501063">
    <property type="component" value="Chromosome"/>
</dbReference>
<dbReference type="InterPro" id="IPR058982">
    <property type="entry name" value="Beta-barrel_AprE"/>
</dbReference>
<feature type="domain" description="CyaD-like alpha-helical hairpin" evidence="11">
    <location>
        <begin position="124"/>
        <end position="319"/>
    </location>
</feature>
<evidence type="ECO:0000256" key="5">
    <source>
        <dbReference type="ARBA" id="ARBA00022519"/>
    </source>
</evidence>
<evidence type="ECO:0000256" key="1">
    <source>
        <dbReference type="ARBA" id="ARBA00004377"/>
    </source>
</evidence>
<comment type="subcellular location">
    <subcellularLocation>
        <location evidence="1 9">Cell inner membrane</location>
        <topology evidence="1 9">Single-pass membrane protein</topology>
    </subcellularLocation>
</comment>
<reference evidence="13 16" key="2">
    <citation type="submission" date="2020-11" db="EMBL/GenBank/DDBJ databases">
        <title>Enhanced detection system for hospital associated transmission using whole genome sequencing surveillance.</title>
        <authorList>
            <person name="Harrison L.H."/>
            <person name="Van Tyne D."/>
            <person name="Marsh J.W."/>
            <person name="Griffith M.P."/>
            <person name="Snyder D.J."/>
            <person name="Cooper V.S."/>
            <person name="Mustapha M."/>
        </authorList>
    </citation>
    <scope>NUCLEOTIDE SEQUENCE [LARGE SCALE GENOMIC DNA]</scope>
    <source>
        <strain evidence="13 16">PSA00705</strain>
    </source>
</reference>
<evidence type="ECO:0000259" key="12">
    <source>
        <dbReference type="Pfam" id="PF26002"/>
    </source>
</evidence>
<dbReference type="GO" id="GO:0015031">
    <property type="term" value="P:protein transport"/>
    <property type="evidence" value="ECO:0007669"/>
    <property type="project" value="InterPro"/>
</dbReference>
<dbReference type="RefSeq" id="WP_024765687.1">
    <property type="nucleotide sequence ID" value="NZ_CP049140.1"/>
</dbReference>
<dbReference type="Proteomes" id="UP000608450">
    <property type="component" value="Unassembled WGS sequence"/>
</dbReference>
<accession>A0A6G6IT64</accession>
<dbReference type="Pfam" id="PF25988">
    <property type="entry name" value="HH_CyaD"/>
    <property type="match status" value="1"/>
</dbReference>
<evidence type="ECO:0000256" key="2">
    <source>
        <dbReference type="ARBA" id="ARBA00009477"/>
    </source>
</evidence>
<dbReference type="Gene3D" id="2.40.30.170">
    <property type="match status" value="1"/>
</dbReference>
<keyword evidence="16" id="KW-1185">Reference proteome</keyword>
<dbReference type="EMBL" id="JADTFC010000088">
    <property type="protein sequence ID" value="MBG6290829.1"/>
    <property type="molecule type" value="Genomic_DNA"/>
</dbReference>
<dbReference type="PRINTS" id="PR01490">
    <property type="entry name" value="RTXTOXIND"/>
</dbReference>
<protein>
    <recommendedName>
        <fullName evidence="9">Membrane fusion protein (MFP) family protein</fullName>
    </recommendedName>
</protein>
<evidence type="ECO:0000256" key="10">
    <source>
        <dbReference type="SAM" id="Coils"/>
    </source>
</evidence>
<dbReference type="Gene3D" id="1.10.287.470">
    <property type="entry name" value="Helix hairpin bin"/>
    <property type="match status" value="1"/>
</dbReference>
<feature type="coiled-coil region" evidence="10">
    <location>
        <begin position="252"/>
        <end position="317"/>
    </location>
</feature>
<keyword evidence="7" id="KW-1133">Transmembrane helix</keyword>
<evidence type="ECO:0000313" key="16">
    <source>
        <dbReference type="Proteomes" id="UP000608450"/>
    </source>
</evidence>
<dbReference type="GO" id="GO:0005886">
    <property type="term" value="C:plasma membrane"/>
    <property type="evidence" value="ECO:0007669"/>
    <property type="project" value="UniProtKB-SubCell"/>
</dbReference>
<keyword evidence="10" id="KW-0175">Coiled coil</keyword>
<sequence>MSAHRELLQRYRLAWNHAWGLRHSLDTTPRLPHEAQFLPAALALQETPVHPAPRYLQWLIMTLATLAVLWAVLGQVDVVATANGRIVPSGRSKVIQPHEVAVVKAIHVTDGQAVKAGDLLVELDPSQTSADVERLGSDLLASQVDAVRAQAMLDAITNQHPPTNVAAKLPQASVEQQQAANLWLQGQYQELRSGLAQQEAVIAQRSAEIQAARLSASKLEQMLPITRRITSDYARLAEQGLVPKHHYLNKQQEQMEQERQLTEQQSRILELTSARQAAQQQRETTLAQNRRAMLDLLHQSEQKAAALQQELHKAERLDSLTRLTAPVDGTVQQLAIHTAGGVVTEAQPLMVLVPRDQPIEIEAQLENKDIGFVHPGQDVAVKIEAFNFTKYGVLHGKVLSLSEDAIEDEKRGLLYSLHIELNQNHIRVGSEDLPLTPGMAVRAEIKTDRQRVIDYFLSPLKRYMDESLEER</sequence>
<name>A0A6G6IT64_PSENT</name>
<dbReference type="InterPro" id="IPR059040">
    <property type="entry name" value="HH_CyaD-like"/>
</dbReference>
<keyword evidence="8" id="KW-0472">Membrane</keyword>
<dbReference type="Gene3D" id="2.40.50.100">
    <property type="match status" value="1"/>
</dbReference>
<keyword evidence="5 9" id="KW-0997">Cell inner membrane</keyword>
<keyword evidence="4 9" id="KW-1003">Cell membrane</keyword>
<gene>
    <name evidence="14" type="ORF">G5B91_08930</name>
    <name evidence="13" type="ORF">I5I61_25505</name>
</gene>
<evidence type="ECO:0000313" key="15">
    <source>
        <dbReference type="Proteomes" id="UP000501063"/>
    </source>
</evidence>
<dbReference type="EMBL" id="CP049140">
    <property type="protein sequence ID" value="QIE86386.1"/>
    <property type="molecule type" value="Genomic_DNA"/>
</dbReference>
<dbReference type="PANTHER" id="PTHR30386">
    <property type="entry name" value="MEMBRANE FUSION SUBUNIT OF EMRAB-TOLC MULTIDRUG EFFLUX PUMP"/>
    <property type="match status" value="1"/>
</dbReference>
<dbReference type="AlphaFoldDB" id="A0A6G6IT64"/>
<dbReference type="Pfam" id="PF26002">
    <property type="entry name" value="Beta-barrel_AprE"/>
    <property type="match status" value="1"/>
</dbReference>
<evidence type="ECO:0000256" key="4">
    <source>
        <dbReference type="ARBA" id="ARBA00022475"/>
    </source>
</evidence>
<keyword evidence="6" id="KW-0812">Transmembrane</keyword>
<proteinExistence type="inferred from homology"/>
<dbReference type="SUPFAM" id="SSF111369">
    <property type="entry name" value="HlyD-like secretion proteins"/>
    <property type="match status" value="2"/>
</dbReference>
<dbReference type="KEGG" id="pnt:G5B91_08930"/>
<evidence type="ECO:0000256" key="9">
    <source>
        <dbReference type="RuleBase" id="RU365093"/>
    </source>
</evidence>
<dbReference type="NCBIfam" id="TIGR01843">
    <property type="entry name" value="type_I_hlyD"/>
    <property type="match status" value="1"/>
</dbReference>
<evidence type="ECO:0000256" key="8">
    <source>
        <dbReference type="ARBA" id="ARBA00023136"/>
    </source>
</evidence>